<accession>A0A1C1YY38</accession>
<feature type="domain" description="Leucine-binding protein" evidence="5">
    <location>
        <begin position="28"/>
        <end position="352"/>
    </location>
</feature>
<comment type="caution">
    <text evidence="6">The sequence shown here is derived from an EMBL/GenBank/DDBJ whole genome shotgun (WGS) entry which is preliminary data.</text>
</comment>
<evidence type="ECO:0000313" key="7">
    <source>
        <dbReference type="Proteomes" id="UP000094795"/>
    </source>
</evidence>
<dbReference type="GO" id="GO:0006865">
    <property type="term" value="P:amino acid transport"/>
    <property type="evidence" value="ECO:0007669"/>
    <property type="project" value="UniProtKB-KW"/>
</dbReference>
<dbReference type="SUPFAM" id="SSF53822">
    <property type="entry name" value="Periplasmic binding protein-like I"/>
    <property type="match status" value="1"/>
</dbReference>
<dbReference type="RefSeq" id="WP_066176691.1">
    <property type="nucleotide sequence ID" value="NZ_LQZT01000007.1"/>
</dbReference>
<evidence type="ECO:0000256" key="4">
    <source>
        <dbReference type="SAM" id="SignalP"/>
    </source>
</evidence>
<keyword evidence="2 4" id="KW-0732">Signal</keyword>
<evidence type="ECO:0000256" key="2">
    <source>
        <dbReference type="ARBA" id="ARBA00022729"/>
    </source>
</evidence>
<dbReference type="InterPro" id="IPR051010">
    <property type="entry name" value="BCAA_transport"/>
</dbReference>
<dbReference type="InterPro" id="IPR028081">
    <property type="entry name" value="Leu-bd"/>
</dbReference>
<dbReference type="STRING" id="1480615.AWJ14_13740"/>
<sequence>MKAFYVSLLAASTMLMGAAVVHAQERTSIRIGLTVSSTGPYAVASQSGERGIGIWVDDVNARGGIEFEGKKYPVELVKRDDRSDKQLVARVYESLITEEKVDALIAPFSSTLVGVAAPVVESRGGFMVSWAGSSDQLFQQGYKNIVSVTAQASQIPITSIDLAKKLGVTKLAVVSIDEPFPASAASAAKGMAEAAGMEVVLDEHYAKGTKDFSILLQKAQAAGADGFYTSSYDADLIPMLRQMREREISFPYTYMLYGSSPAVLETGEDAAYIFSHTQFDANVNWPVTDGLATKEFLAAYDKLYPNAAYPADFQTALAYGAGVILEKAIATANSTEPAKLKQAALDFSGDTVIVSGEFKIEETGFQRGMTPIVLQNQADGLKIIAPDAIKTAEPVYPIPAWGER</sequence>
<evidence type="ECO:0000259" key="5">
    <source>
        <dbReference type="Pfam" id="PF13458"/>
    </source>
</evidence>
<keyword evidence="7" id="KW-1185">Reference proteome</keyword>
<protein>
    <submittedName>
        <fullName evidence="6">Branched-chain amino acid ABC transporter substrate-binding protein</fullName>
    </submittedName>
</protein>
<reference evidence="6 7" key="1">
    <citation type="submission" date="2015-12" db="EMBL/GenBank/DDBJ databases">
        <authorList>
            <person name="Shamseldin A."/>
            <person name="Moawad H."/>
            <person name="Abd El-Rahim W.M."/>
            <person name="Sadowsky M.J."/>
        </authorList>
    </citation>
    <scope>NUCLEOTIDE SEQUENCE [LARGE SCALE GENOMIC DNA]</scope>
    <source>
        <strain evidence="6 7">JC234</strain>
    </source>
</reference>
<evidence type="ECO:0000256" key="3">
    <source>
        <dbReference type="ARBA" id="ARBA00022970"/>
    </source>
</evidence>
<keyword evidence="3" id="KW-0029">Amino-acid transport</keyword>
<feature type="signal peptide" evidence="4">
    <location>
        <begin position="1"/>
        <end position="23"/>
    </location>
</feature>
<comment type="similarity">
    <text evidence="1">Belongs to the leucine-binding protein family.</text>
</comment>
<feature type="chain" id="PRO_5008656470" evidence="4">
    <location>
        <begin position="24"/>
        <end position="404"/>
    </location>
</feature>
<name>A0A1C1YY38_9HYPH</name>
<keyword evidence="3" id="KW-0813">Transport</keyword>
<organism evidence="6 7">
    <name type="scientific">Hoeflea olei</name>
    <dbReference type="NCBI Taxonomy" id="1480615"/>
    <lineage>
        <taxon>Bacteria</taxon>
        <taxon>Pseudomonadati</taxon>
        <taxon>Pseudomonadota</taxon>
        <taxon>Alphaproteobacteria</taxon>
        <taxon>Hyphomicrobiales</taxon>
        <taxon>Rhizobiaceae</taxon>
        <taxon>Hoeflea</taxon>
    </lineage>
</organism>
<dbReference type="Pfam" id="PF13458">
    <property type="entry name" value="Peripla_BP_6"/>
    <property type="match status" value="1"/>
</dbReference>
<dbReference type="PANTHER" id="PTHR30483">
    <property type="entry name" value="LEUCINE-SPECIFIC-BINDING PROTEIN"/>
    <property type="match status" value="1"/>
</dbReference>
<dbReference type="EMBL" id="LQZT01000007">
    <property type="protein sequence ID" value="OCW58385.1"/>
    <property type="molecule type" value="Genomic_DNA"/>
</dbReference>
<evidence type="ECO:0000256" key="1">
    <source>
        <dbReference type="ARBA" id="ARBA00010062"/>
    </source>
</evidence>
<gene>
    <name evidence="6" type="ORF">AWJ14_13740</name>
</gene>
<proteinExistence type="inferred from homology"/>
<evidence type="ECO:0000313" key="6">
    <source>
        <dbReference type="EMBL" id="OCW58385.1"/>
    </source>
</evidence>
<dbReference type="OrthoDB" id="9791590at2"/>
<dbReference type="Gene3D" id="3.40.50.2300">
    <property type="match status" value="2"/>
</dbReference>
<dbReference type="CDD" id="cd06338">
    <property type="entry name" value="PBP1_ABC_ligand_binding-like"/>
    <property type="match status" value="1"/>
</dbReference>
<dbReference type="Proteomes" id="UP000094795">
    <property type="component" value="Unassembled WGS sequence"/>
</dbReference>
<dbReference type="AlphaFoldDB" id="A0A1C1YY38"/>
<dbReference type="InterPro" id="IPR028082">
    <property type="entry name" value="Peripla_BP_I"/>
</dbReference>